<feature type="transmembrane region" description="Helical" evidence="5">
    <location>
        <begin position="128"/>
        <end position="145"/>
    </location>
</feature>
<feature type="domain" description="Amino acid permease/ SLC12A" evidence="6">
    <location>
        <begin position="126"/>
        <end position="302"/>
    </location>
</feature>
<dbReference type="EMBL" id="KQ461068">
    <property type="protein sequence ID" value="KPJ09894.1"/>
    <property type="molecule type" value="Genomic_DNA"/>
</dbReference>
<keyword evidence="3 5" id="KW-1133">Transmembrane helix</keyword>
<dbReference type="InterPro" id="IPR004841">
    <property type="entry name" value="AA-permease/SLC12A_dom"/>
</dbReference>
<dbReference type="PANTHER" id="PTHR11827:SF48">
    <property type="entry name" value="GH09711P"/>
    <property type="match status" value="1"/>
</dbReference>
<dbReference type="GO" id="GO:1990573">
    <property type="term" value="P:potassium ion import across plasma membrane"/>
    <property type="evidence" value="ECO:0007669"/>
    <property type="project" value="TreeGrafter"/>
</dbReference>
<dbReference type="PANTHER" id="PTHR11827">
    <property type="entry name" value="SOLUTE CARRIER FAMILY 12, CATION COTRANSPORTERS"/>
    <property type="match status" value="1"/>
</dbReference>
<evidence type="ECO:0000256" key="3">
    <source>
        <dbReference type="ARBA" id="ARBA00022989"/>
    </source>
</evidence>
<keyword evidence="9" id="KW-1185">Reference proteome</keyword>
<reference evidence="8 9" key="1">
    <citation type="journal article" date="2015" name="Nat. Commun.">
        <title>Outbred genome sequencing and CRISPR/Cas9 gene editing in butterflies.</title>
        <authorList>
            <person name="Li X."/>
            <person name="Fan D."/>
            <person name="Zhang W."/>
            <person name="Liu G."/>
            <person name="Zhang L."/>
            <person name="Zhao L."/>
            <person name="Fang X."/>
            <person name="Chen L."/>
            <person name="Dong Y."/>
            <person name="Chen Y."/>
            <person name="Ding Y."/>
            <person name="Zhao R."/>
            <person name="Feng M."/>
            <person name="Zhu Y."/>
            <person name="Feng Y."/>
            <person name="Jiang X."/>
            <person name="Zhu D."/>
            <person name="Xiang H."/>
            <person name="Feng X."/>
            <person name="Li S."/>
            <person name="Wang J."/>
            <person name="Zhang G."/>
            <person name="Kronforst M.R."/>
            <person name="Wang W."/>
        </authorList>
    </citation>
    <scope>NUCLEOTIDE SEQUENCE [LARGE SCALE GENOMIC DNA]</scope>
    <source>
        <strain evidence="8">Ya'a_city_454_Pm</strain>
        <tissue evidence="8">Whole body</tissue>
    </source>
</reference>
<dbReference type="Pfam" id="PF00324">
    <property type="entry name" value="AA_permease"/>
    <property type="match status" value="2"/>
</dbReference>
<dbReference type="InParanoid" id="A0A0N1I762"/>
<comment type="subcellular location">
    <subcellularLocation>
        <location evidence="1">Membrane</location>
        <topology evidence="1">Multi-pass membrane protein</topology>
    </subcellularLocation>
</comment>
<dbReference type="InterPro" id="IPR018491">
    <property type="entry name" value="SLC12_C"/>
</dbReference>
<proteinExistence type="predicted"/>
<feature type="transmembrane region" description="Helical" evidence="5">
    <location>
        <begin position="207"/>
        <end position="228"/>
    </location>
</feature>
<dbReference type="Pfam" id="PF03522">
    <property type="entry name" value="SLC12"/>
    <property type="match status" value="1"/>
</dbReference>
<evidence type="ECO:0000313" key="9">
    <source>
        <dbReference type="Proteomes" id="UP000053240"/>
    </source>
</evidence>
<feature type="transmembrane region" description="Helical" evidence="5">
    <location>
        <begin position="62"/>
        <end position="83"/>
    </location>
</feature>
<keyword evidence="2 5" id="KW-0812">Transmembrane</keyword>
<gene>
    <name evidence="8" type="ORF">RR48_05096</name>
</gene>
<evidence type="ECO:0000256" key="1">
    <source>
        <dbReference type="ARBA" id="ARBA00004141"/>
    </source>
</evidence>
<dbReference type="GO" id="GO:0006884">
    <property type="term" value="P:cell volume homeostasis"/>
    <property type="evidence" value="ECO:0007669"/>
    <property type="project" value="TreeGrafter"/>
</dbReference>
<accession>A0A0N1I762</accession>
<keyword evidence="4 5" id="KW-0472">Membrane</keyword>
<feature type="domain" description="SLC12A transporter C-terminal" evidence="7">
    <location>
        <begin position="340"/>
        <end position="734"/>
    </location>
</feature>
<dbReference type="Proteomes" id="UP000053240">
    <property type="component" value="Unassembled WGS sequence"/>
</dbReference>
<evidence type="ECO:0000313" key="8">
    <source>
        <dbReference type="EMBL" id="KPJ09894.1"/>
    </source>
</evidence>
<dbReference type="Gene3D" id="1.20.1740.10">
    <property type="entry name" value="Amino acid/polyamine transporter I"/>
    <property type="match status" value="1"/>
</dbReference>
<evidence type="ECO:0000259" key="6">
    <source>
        <dbReference type="Pfam" id="PF00324"/>
    </source>
</evidence>
<dbReference type="GO" id="GO:0055078">
    <property type="term" value="P:sodium ion homeostasis"/>
    <property type="evidence" value="ECO:0007669"/>
    <property type="project" value="TreeGrafter"/>
</dbReference>
<dbReference type="GO" id="GO:0008511">
    <property type="term" value="F:sodium:potassium:chloride symporter activity"/>
    <property type="evidence" value="ECO:0007669"/>
    <property type="project" value="TreeGrafter"/>
</dbReference>
<name>A0A0N1I762_PAPMA</name>
<feature type="transmembrane region" description="Helical" evidence="5">
    <location>
        <begin position="240"/>
        <end position="273"/>
    </location>
</feature>
<dbReference type="GO" id="GO:0055064">
    <property type="term" value="P:chloride ion homeostasis"/>
    <property type="evidence" value="ECO:0007669"/>
    <property type="project" value="TreeGrafter"/>
</dbReference>
<dbReference type="AlphaFoldDB" id="A0A0N1I762"/>
<sequence>MQLMSLSTSLIYGGCWAATLSTALTNLLSVPRLIQALGVDRIYPGLIFFSKPYGKHGEPYRGYVLTFIVSLLFLLIANLNTIAPLITNFYLASYALINFCTFHAAFIKPISWRPSFKIMQLMSLSTSLIYGGCWAATLSTALTNLLSVPRLIQALGVDRIYPGLIFFSKPYGKHGEPYRGYVLTFIVSLLFLLIANLNTIAPLITNFYLASYALINFCTFHAAFIKPISWRPSFKYYNTWLSFVGFVLCIAIMVVVSWVTALATLFLFIALYLLVLYRNPDGVDWGSSTEAHRYMELVWALVQASRPTHSTQSAQSAQAAHSARSYRPQLLLLAGRPPARAQLLQLAHLITKVGSFVVVADITESPLSYTEKTSRKQIGESWLRSRKIRGFYTLLDGFSFESGVRALIQAAGLGKLAPNIMLIGYKSNWMKDNPDSLRSYVRVIQLAFEHHLAVAVYRVSSAALRRRANKLVLRAREAAASPLARPQADIMNANSNLDISNTDEEKDDKSQMTNYTTDDVTRSLILKGSSVSETRLRSTSADISINTYNFEQTLLSDNENDSLDAWWLYDDGGLNILLPYIIARHKTKIPLRIFALAKAGLHIIEAENRMRDLLNKFRIDYSCLTMVQGISENPTQASIDFFNSLVQPMTRNESNECFITEAELDSHRAKTYRQLRLRELLLENSIDASFVVITLPMPRKGAVSAALYMAWLEVLSRDLPPVLFVRGNDSSVLSA</sequence>
<evidence type="ECO:0000256" key="2">
    <source>
        <dbReference type="ARBA" id="ARBA00022692"/>
    </source>
</evidence>
<dbReference type="STRING" id="76193.A0A0N1I762"/>
<evidence type="ECO:0000256" key="4">
    <source>
        <dbReference type="ARBA" id="ARBA00023136"/>
    </source>
</evidence>
<feature type="transmembrane region" description="Helical" evidence="5">
    <location>
        <begin position="180"/>
        <end position="201"/>
    </location>
</feature>
<protein>
    <submittedName>
        <fullName evidence="8">Bumetanide-sensitive sodium-(Potassium)-chloride cotransporter</fullName>
    </submittedName>
</protein>
<evidence type="ECO:0000256" key="5">
    <source>
        <dbReference type="SAM" id="Phobius"/>
    </source>
</evidence>
<dbReference type="GO" id="GO:0055075">
    <property type="term" value="P:potassium ion homeostasis"/>
    <property type="evidence" value="ECO:0007669"/>
    <property type="project" value="TreeGrafter"/>
</dbReference>
<dbReference type="GO" id="GO:0016020">
    <property type="term" value="C:membrane"/>
    <property type="evidence" value="ECO:0007669"/>
    <property type="project" value="UniProtKB-SubCell"/>
</dbReference>
<organism evidence="8 9">
    <name type="scientific">Papilio machaon</name>
    <name type="common">Old World swallowtail butterfly</name>
    <dbReference type="NCBI Taxonomy" id="76193"/>
    <lineage>
        <taxon>Eukaryota</taxon>
        <taxon>Metazoa</taxon>
        <taxon>Ecdysozoa</taxon>
        <taxon>Arthropoda</taxon>
        <taxon>Hexapoda</taxon>
        <taxon>Insecta</taxon>
        <taxon>Pterygota</taxon>
        <taxon>Neoptera</taxon>
        <taxon>Endopterygota</taxon>
        <taxon>Lepidoptera</taxon>
        <taxon>Glossata</taxon>
        <taxon>Ditrysia</taxon>
        <taxon>Papilionoidea</taxon>
        <taxon>Papilionidae</taxon>
        <taxon>Papilioninae</taxon>
        <taxon>Papilio</taxon>
    </lineage>
</organism>
<feature type="domain" description="Amino acid permease/ SLC12A" evidence="6">
    <location>
        <begin position="8"/>
        <end position="118"/>
    </location>
</feature>
<evidence type="ECO:0000259" key="7">
    <source>
        <dbReference type="Pfam" id="PF03522"/>
    </source>
</evidence>
<feature type="transmembrane region" description="Helical" evidence="5">
    <location>
        <begin position="89"/>
        <end position="107"/>
    </location>
</feature>
<dbReference type="InterPro" id="IPR004842">
    <property type="entry name" value="SLC12A_fam"/>
</dbReference>